<dbReference type="AlphaFoldDB" id="A0A7W6IEF1"/>
<protein>
    <submittedName>
        <fullName evidence="2">Uncharacterized protein</fullName>
    </submittedName>
</protein>
<evidence type="ECO:0000313" key="3">
    <source>
        <dbReference type="Proteomes" id="UP000519439"/>
    </source>
</evidence>
<organism evidence="2 3">
    <name type="scientific">Microvirga flocculans</name>
    <dbReference type="NCBI Taxonomy" id="217168"/>
    <lineage>
        <taxon>Bacteria</taxon>
        <taxon>Pseudomonadati</taxon>
        <taxon>Pseudomonadota</taxon>
        <taxon>Alphaproteobacteria</taxon>
        <taxon>Hyphomicrobiales</taxon>
        <taxon>Methylobacteriaceae</taxon>
        <taxon>Microvirga</taxon>
    </lineage>
</organism>
<evidence type="ECO:0000256" key="1">
    <source>
        <dbReference type="SAM" id="MobiDB-lite"/>
    </source>
</evidence>
<sequence length="191" mass="21265">MTYSDGSRHHSKLRMRGRSSCDEAARRRGLQMGRFERSGLLGGGGLRSASKEGPTAIQSPASFLPVRLLHLHLAAIIATPAFAPSHRHGFVILARQHHWHEQADALRRQHLAPLGQKPLVGFPTGRMLRSRSYSPRGFTRLRCSRRATSQSIWSVSEYQVKPTMGTRLLRTRRTLAHCFHSQSTASSPSGP</sequence>
<gene>
    <name evidence="2" type="ORF">GGR34_001526</name>
</gene>
<evidence type="ECO:0000313" key="2">
    <source>
        <dbReference type="EMBL" id="MBB4039879.1"/>
    </source>
</evidence>
<name>A0A7W6IEF1_9HYPH</name>
<keyword evidence="3" id="KW-1185">Reference proteome</keyword>
<proteinExistence type="predicted"/>
<comment type="caution">
    <text evidence="2">The sequence shown here is derived from an EMBL/GenBank/DDBJ whole genome shotgun (WGS) entry which is preliminary data.</text>
</comment>
<feature type="region of interest" description="Disordered" evidence="1">
    <location>
        <begin position="1"/>
        <end position="26"/>
    </location>
</feature>
<accession>A0A7W6IEF1</accession>
<reference evidence="2 3" key="1">
    <citation type="submission" date="2020-08" db="EMBL/GenBank/DDBJ databases">
        <title>Genomic Encyclopedia of Type Strains, Phase IV (KMG-IV): sequencing the most valuable type-strain genomes for metagenomic binning, comparative biology and taxonomic classification.</title>
        <authorList>
            <person name="Goeker M."/>
        </authorList>
    </citation>
    <scope>NUCLEOTIDE SEQUENCE [LARGE SCALE GENOMIC DNA]</scope>
    <source>
        <strain evidence="2 3">DSM 15743</strain>
    </source>
</reference>
<dbReference type="Proteomes" id="UP000519439">
    <property type="component" value="Unassembled WGS sequence"/>
</dbReference>
<dbReference type="EMBL" id="JACIDC010000004">
    <property type="protein sequence ID" value="MBB4039879.1"/>
    <property type="molecule type" value="Genomic_DNA"/>
</dbReference>